<dbReference type="Gene3D" id="3.40.50.150">
    <property type="entry name" value="Vaccinia Virus protein VP39"/>
    <property type="match status" value="1"/>
</dbReference>
<feature type="binding site" evidence="11">
    <location>
        <position position="85"/>
    </location>
    <ligand>
        <name>S-adenosyl-L-methionine</name>
        <dbReference type="ChEBI" id="CHEBI:59789"/>
    </ligand>
</feature>
<keyword evidence="14" id="KW-1185">Reference proteome</keyword>
<reference evidence="13 14" key="1">
    <citation type="submission" date="2023-10" db="EMBL/GenBank/DDBJ databases">
        <title>Draft genome sequence of Xylaria bambusicola isolate GMP-LS, the root and basal stem rot pathogen of sugarcane in Indonesia.</title>
        <authorList>
            <person name="Selvaraj P."/>
            <person name="Muralishankar V."/>
            <person name="Muruganantham S."/>
            <person name="Sp S."/>
            <person name="Haryani S."/>
            <person name="Lau K.J.X."/>
            <person name="Naqvi N.I."/>
        </authorList>
    </citation>
    <scope>NUCLEOTIDE SEQUENCE [LARGE SCALE GENOMIC DNA]</scope>
    <source>
        <strain evidence="13">GMP-LS</strain>
    </source>
</reference>
<sequence length="274" mass="30701">MAPSKKIETPTDEDGSSLTVTSDSRINADDSRHYWQGIDANDNGMLGGYGHVSRIDLRGSRSFLAKLGFGRKNGVKAIRRVLEGGAGIGRITCGLLLDLAETVDIVEPISKFTDALARHEGVGRIFNMGLEEWRPNQTGEINYDVIWNQWCLGHLTDMQLEEYLLRCRSVLSVSEDGKVTGIIVIKENITTGEDQFDEIDSSVTSYLLSSPTSHHIYIITPNLKHSILDRDEHRTEETFRRIFEKAGLCVIKSELQHGLPSELFPVRMFALRPK</sequence>
<accession>A0AAN7UL83</accession>
<organism evidence="13 14">
    <name type="scientific">Xylaria bambusicola</name>
    <dbReference type="NCBI Taxonomy" id="326684"/>
    <lineage>
        <taxon>Eukaryota</taxon>
        <taxon>Fungi</taxon>
        <taxon>Dikarya</taxon>
        <taxon>Ascomycota</taxon>
        <taxon>Pezizomycotina</taxon>
        <taxon>Sordariomycetes</taxon>
        <taxon>Xylariomycetidae</taxon>
        <taxon>Xylariales</taxon>
        <taxon>Xylariaceae</taxon>
        <taxon>Xylaria</taxon>
    </lineage>
</organism>
<gene>
    <name evidence="13" type="ORF">RRF57_007497</name>
</gene>
<dbReference type="Proteomes" id="UP001305414">
    <property type="component" value="Unassembled WGS sequence"/>
</dbReference>
<keyword evidence="2" id="KW-0489">Methyltransferase</keyword>
<dbReference type="GO" id="GO:0005737">
    <property type="term" value="C:cytoplasm"/>
    <property type="evidence" value="ECO:0007669"/>
    <property type="project" value="TreeGrafter"/>
</dbReference>
<comment type="similarity">
    <text evidence="1">Belongs to the methyltransferase superfamily. NTM1 family.</text>
</comment>
<dbReference type="SUPFAM" id="SSF53335">
    <property type="entry name" value="S-adenosyl-L-methionine-dependent methyltransferases"/>
    <property type="match status" value="1"/>
</dbReference>
<evidence type="ECO:0000313" key="14">
    <source>
        <dbReference type="Proteomes" id="UP001305414"/>
    </source>
</evidence>
<evidence type="ECO:0000256" key="6">
    <source>
        <dbReference type="ARBA" id="ARBA00039449"/>
    </source>
</evidence>
<dbReference type="InterPro" id="IPR008576">
    <property type="entry name" value="MeTrfase_NTM1"/>
</dbReference>
<feature type="binding site" evidence="11">
    <location>
        <position position="149"/>
    </location>
    <ligand>
        <name>S-adenosyl-L-methionine</name>
        <dbReference type="ChEBI" id="CHEBI:59789"/>
    </ligand>
</feature>
<evidence type="ECO:0000256" key="4">
    <source>
        <dbReference type="ARBA" id="ARBA00022691"/>
    </source>
</evidence>
<comment type="catalytic activity">
    <reaction evidence="9">
        <text>N-terminal L-prolyl-L-prolyl-L-lysyl-[protein] + 2 S-adenosyl-L-methionine = N-terminal N,N-dimethyl-L-prolyl-L-prolyl-L-lysyl-[protein] + 2 S-adenosyl-L-homocysteine + 2 H(+)</text>
        <dbReference type="Rhea" id="RHEA:54736"/>
        <dbReference type="Rhea" id="RHEA-COMP:13787"/>
        <dbReference type="Rhea" id="RHEA-COMP:13974"/>
        <dbReference type="ChEBI" id="CHEBI:15378"/>
        <dbReference type="ChEBI" id="CHEBI:57856"/>
        <dbReference type="ChEBI" id="CHEBI:59789"/>
        <dbReference type="ChEBI" id="CHEBI:138059"/>
        <dbReference type="ChEBI" id="CHEBI:138318"/>
        <dbReference type="EC" id="2.1.1.244"/>
    </reaction>
</comment>
<dbReference type="PANTHER" id="PTHR12753:SF0">
    <property type="entry name" value="ALPHA N-TERMINAL PROTEIN METHYLTRANSFERASE 1"/>
    <property type="match status" value="1"/>
</dbReference>
<dbReference type="Pfam" id="PF05891">
    <property type="entry name" value="Methyltransf_PK"/>
    <property type="match status" value="2"/>
</dbReference>
<dbReference type="PIRSF" id="PIRSF016958">
    <property type="entry name" value="DUF858_MeTrfase_lik"/>
    <property type="match status" value="1"/>
</dbReference>
<evidence type="ECO:0000313" key="13">
    <source>
        <dbReference type="EMBL" id="KAK5631783.1"/>
    </source>
</evidence>
<evidence type="ECO:0000256" key="10">
    <source>
        <dbReference type="ARBA" id="ARBA00048167"/>
    </source>
</evidence>
<comment type="catalytic activity">
    <reaction evidence="8">
        <text>N-terminal L-seryl-L-prolyl-L-lysyl-[protein] + 3 S-adenosyl-L-methionine = N-terminal N,N,N-trimethyl-L-seryl-L-prolyl-L-lysyl-[protein] + 3 S-adenosyl-L-homocysteine + 3 H(+)</text>
        <dbReference type="Rhea" id="RHEA:54724"/>
        <dbReference type="Rhea" id="RHEA-COMP:13789"/>
        <dbReference type="Rhea" id="RHEA-COMP:13973"/>
        <dbReference type="ChEBI" id="CHEBI:15378"/>
        <dbReference type="ChEBI" id="CHEBI:57856"/>
        <dbReference type="ChEBI" id="CHEBI:59789"/>
        <dbReference type="ChEBI" id="CHEBI:138061"/>
        <dbReference type="ChEBI" id="CHEBI:138317"/>
        <dbReference type="EC" id="2.1.1.244"/>
    </reaction>
</comment>
<comment type="caution">
    <text evidence="13">The sequence shown here is derived from an EMBL/GenBank/DDBJ whole genome shotgun (WGS) entry which is preliminary data.</text>
</comment>
<evidence type="ECO:0000256" key="5">
    <source>
        <dbReference type="ARBA" id="ARBA00039112"/>
    </source>
</evidence>
<proteinExistence type="inferred from homology"/>
<feature type="region of interest" description="Disordered" evidence="12">
    <location>
        <begin position="1"/>
        <end position="23"/>
    </location>
</feature>
<evidence type="ECO:0000256" key="9">
    <source>
        <dbReference type="ARBA" id="ARBA00047885"/>
    </source>
</evidence>
<dbReference type="GO" id="GO:0071885">
    <property type="term" value="F:N-terminal protein N-methyltransferase activity"/>
    <property type="evidence" value="ECO:0007669"/>
    <property type="project" value="UniProtKB-EC"/>
</dbReference>
<comment type="catalytic activity">
    <reaction evidence="10">
        <text>N-terminal L-alanyl-L-prolyl-L-lysyl-[protein] + 3 S-adenosyl-L-methionine = N-terminal N,N,N-trimethyl-L-alanyl-L-prolyl-L-lysyl-[protein] + 3 S-adenosyl-L-homocysteine + 3 H(+)</text>
        <dbReference type="Rhea" id="RHEA:54712"/>
        <dbReference type="Rhea" id="RHEA-COMP:13785"/>
        <dbReference type="Rhea" id="RHEA-COMP:13971"/>
        <dbReference type="ChEBI" id="CHEBI:15378"/>
        <dbReference type="ChEBI" id="CHEBI:57856"/>
        <dbReference type="ChEBI" id="CHEBI:59789"/>
        <dbReference type="ChEBI" id="CHEBI:138057"/>
        <dbReference type="ChEBI" id="CHEBI:138315"/>
        <dbReference type="EC" id="2.1.1.244"/>
    </reaction>
</comment>
<evidence type="ECO:0000256" key="12">
    <source>
        <dbReference type="SAM" id="MobiDB-lite"/>
    </source>
</evidence>
<protein>
    <recommendedName>
        <fullName evidence="6">Alpha N-terminal protein methyltransferase 1</fullName>
        <ecNumber evidence="5">2.1.1.244</ecNumber>
    </recommendedName>
    <alternativeName>
        <fullName evidence="7">X-Pro-Lys N-terminal protein methyltransferase 1</fullName>
    </alternativeName>
</protein>
<evidence type="ECO:0000256" key="2">
    <source>
        <dbReference type="ARBA" id="ARBA00022603"/>
    </source>
</evidence>
<keyword evidence="4 11" id="KW-0949">S-adenosyl-L-methionine</keyword>
<evidence type="ECO:0000256" key="11">
    <source>
        <dbReference type="PIRSR" id="PIRSR016958-1"/>
    </source>
</evidence>
<dbReference type="GO" id="GO:0032259">
    <property type="term" value="P:methylation"/>
    <property type="evidence" value="ECO:0007669"/>
    <property type="project" value="UniProtKB-KW"/>
</dbReference>
<dbReference type="AlphaFoldDB" id="A0AAN7UL83"/>
<evidence type="ECO:0000256" key="8">
    <source>
        <dbReference type="ARBA" id="ARBA00047306"/>
    </source>
</evidence>
<name>A0AAN7UL83_9PEZI</name>
<evidence type="ECO:0000256" key="3">
    <source>
        <dbReference type="ARBA" id="ARBA00022679"/>
    </source>
</evidence>
<dbReference type="PANTHER" id="PTHR12753">
    <property type="entry name" value="AD-003 - RELATED"/>
    <property type="match status" value="1"/>
</dbReference>
<evidence type="ECO:0000256" key="1">
    <source>
        <dbReference type="ARBA" id="ARBA00009059"/>
    </source>
</evidence>
<dbReference type="InterPro" id="IPR029063">
    <property type="entry name" value="SAM-dependent_MTases_sf"/>
</dbReference>
<dbReference type="EMBL" id="JAWHQM010000021">
    <property type="protein sequence ID" value="KAK5631783.1"/>
    <property type="molecule type" value="Genomic_DNA"/>
</dbReference>
<dbReference type="EC" id="2.1.1.244" evidence="5"/>
<keyword evidence="3" id="KW-0808">Transferase</keyword>
<evidence type="ECO:0000256" key="7">
    <source>
        <dbReference type="ARBA" id="ARBA00043129"/>
    </source>
</evidence>
<feature type="binding site" evidence="11">
    <location>
        <position position="90"/>
    </location>
    <ligand>
        <name>S-adenosyl-L-methionine</name>
        <dbReference type="ChEBI" id="CHEBI:59789"/>
    </ligand>
</feature>